<evidence type="ECO:0000256" key="2">
    <source>
        <dbReference type="ARBA" id="ARBA00022797"/>
    </source>
</evidence>
<dbReference type="AlphaFoldDB" id="A0A1H0T7A8"/>
<dbReference type="InterPro" id="IPR027417">
    <property type="entry name" value="P-loop_NTPase"/>
</dbReference>
<dbReference type="PROSITE" id="PS00688">
    <property type="entry name" value="SIGMA54_INTERACT_3"/>
    <property type="match status" value="1"/>
</dbReference>
<dbReference type="GO" id="GO:0003677">
    <property type="term" value="F:DNA binding"/>
    <property type="evidence" value="ECO:0007669"/>
    <property type="project" value="UniProtKB-KW"/>
</dbReference>
<feature type="domain" description="PAS" evidence="10">
    <location>
        <begin position="122"/>
        <end position="166"/>
    </location>
</feature>
<dbReference type="InterPro" id="IPR002078">
    <property type="entry name" value="Sigma_54_int"/>
</dbReference>
<evidence type="ECO:0000313" key="13">
    <source>
        <dbReference type="Proteomes" id="UP000199073"/>
    </source>
</evidence>
<proteinExistence type="predicted"/>
<feature type="coiled-coil region" evidence="8">
    <location>
        <begin position="348"/>
        <end position="375"/>
    </location>
</feature>
<dbReference type="Pfam" id="PF00989">
    <property type="entry name" value="PAS"/>
    <property type="match status" value="2"/>
</dbReference>
<keyword evidence="5" id="KW-0238">DNA-binding</keyword>
<dbReference type="InterPro" id="IPR003593">
    <property type="entry name" value="AAA+_ATPase"/>
</dbReference>
<keyword evidence="13" id="KW-1185">Reference proteome</keyword>
<dbReference type="InterPro" id="IPR013767">
    <property type="entry name" value="PAS_fold"/>
</dbReference>
<dbReference type="SMART" id="SM00091">
    <property type="entry name" value="PAS"/>
    <property type="match status" value="2"/>
</dbReference>
<dbReference type="PANTHER" id="PTHR32071">
    <property type="entry name" value="TRANSCRIPTIONAL REGULATORY PROTEIN"/>
    <property type="match status" value="1"/>
</dbReference>
<dbReference type="InterPro" id="IPR025662">
    <property type="entry name" value="Sigma_54_int_dom_ATP-bd_1"/>
</dbReference>
<dbReference type="Pfam" id="PF18024">
    <property type="entry name" value="HTH_50"/>
    <property type="match status" value="1"/>
</dbReference>
<feature type="domain" description="Sigma-54 factor interaction" evidence="9">
    <location>
        <begin position="382"/>
        <end position="612"/>
    </location>
</feature>
<dbReference type="InterPro" id="IPR030828">
    <property type="entry name" value="HTH_TyrR"/>
</dbReference>
<dbReference type="Gene3D" id="1.10.8.60">
    <property type="match status" value="1"/>
</dbReference>
<dbReference type="PANTHER" id="PTHR32071:SF57">
    <property type="entry name" value="C4-DICARBOXYLATE TRANSPORT TRANSCRIPTIONAL REGULATORY PROTEIN DCTD"/>
    <property type="match status" value="1"/>
</dbReference>
<dbReference type="PROSITE" id="PS50113">
    <property type="entry name" value="PAC"/>
    <property type="match status" value="1"/>
</dbReference>
<dbReference type="CDD" id="cd00009">
    <property type="entry name" value="AAA"/>
    <property type="match status" value="1"/>
</dbReference>
<evidence type="ECO:0000256" key="5">
    <source>
        <dbReference type="ARBA" id="ARBA00023125"/>
    </source>
</evidence>
<dbReference type="Pfam" id="PF00158">
    <property type="entry name" value="Sigma54_activat"/>
    <property type="match status" value="1"/>
</dbReference>
<dbReference type="InterPro" id="IPR025943">
    <property type="entry name" value="Sigma_54_int_dom_ATP-bd_2"/>
</dbReference>
<dbReference type="CDD" id="cd00130">
    <property type="entry name" value="PAS"/>
    <property type="match status" value="2"/>
</dbReference>
<dbReference type="PROSITE" id="PS00675">
    <property type="entry name" value="SIGMA54_INTERACT_1"/>
    <property type="match status" value="1"/>
</dbReference>
<dbReference type="InterPro" id="IPR009057">
    <property type="entry name" value="Homeodomain-like_sf"/>
</dbReference>
<dbReference type="Gene3D" id="3.30.450.20">
    <property type="entry name" value="PAS domain"/>
    <property type="match status" value="2"/>
</dbReference>
<feature type="domain" description="PAC" evidence="11">
    <location>
        <begin position="305"/>
        <end position="357"/>
    </location>
</feature>
<dbReference type="SUPFAM" id="SSF55785">
    <property type="entry name" value="PYP-like sensor domain (PAS domain)"/>
    <property type="match status" value="2"/>
</dbReference>
<evidence type="ECO:0000256" key="1">
    <source>
        <dbReference type="ARBA" id="ARBA00022741"/>
    </source>
</evidence>
<dbReference type="Proteomes" id="UP000199073">
    <property type="component" value="Unassembled WGS sequence"/>
</dbReference>
<dbReference type="PROSITE" id="PS50112">
    <property type="entry name" value="PAS"/>
    <property type="match status" value="2"/>
</dbReference>
<sequence>MQISDLLQPKNIWLEAETQLGIATSQLSMAQTEAAPVRSDATFLGLFVPSLHWRHIINPEYRHRPVKEYLLQDLPKVDINATNASEIDEISCCFIIVTNTTGDYVGHIIKDRPFLPLAPGPDTALTTAIIDSLPIGTIAMDLKETVVYANDAVLKTTGLTRRDLIGLPISDTLFRKKLSTIPAGADCEIVVINGKTLMATCSKIKIQGNSCGTVAVFQNISRADNLPSGLELEAMKNIAVEFSAIFENSYDGIYITDGEGNTLRVNQAYERITGLNRKNLLGKNMKEIVAKGLLNESITFKIRKSRVPLTISQKIHGGKEILVSGTPVFDEKGELSRVVSNVRDMTELNNFRRQLKKSQERASQYEYEVKNLRASQWVRTQLVYGSKKMEETIDLALQVARVDSTVLVNGESGTGKEIIANIIHRQSQRAETGSFIKINCGAIPGPLLESELFGYEEGAFTGAKKQGKPGMFELANNGTLFLDEIADLPQELQVKLLRVLQFKEIIRVGGVKTQKINIRLITATSKNLDELMAKGEFRTDLYYRLKVVPITVPPLRERPDDILPLTAFYLNRFNKQYNYSKGLSKDAQEVLVTHKWPGNVRELVNLVERLVVTTRGNVITTDDLPTSISRQKDQLTKIAPHTAGSLQEILDAVEKETLVRAFREHGSSRKVASALKISQTSAMRKARKHKLVFKKGWAE</sequence>
<dbReference type="SUPFAM" id="SSF46689">
    <property type="entry name" value="Homeodomain-like"/>
    <property type="match status" value="1"/>
</dbReference>
<dbReference type="GO" id="GO:0005524">
    <property type="term" value="F:ATP binding"/>
    <property type="evidence" value="ECO:0007669"/>
    <property type="project" value="UniProtKB-KW"/>
</dbReference>
<dbReference type="SUPFAM" id="SSF52540">
    <property type="entry name" value="P-loop containing nucleoside triphosphate hydrolases"/>
    <property type="match status" value="1"/>
</dbReference>
<gene>
    <name evidence="12" type="ORF">SAMN05660330_02966</name>
</gene>
<keyword evidence="3" id="KW-0067">ATP-binding</keyword>
<dbReference type="FunFam" id="3.40.50.300:FF:000006">
    <property type="entry name" value="DNA-binding transcriptional regulator NtrC"/>
    <property type="match status" value="1"/>
</dbReference>
<dbReference type="EMBL" id="FNJI01000022">
    <property type="protein sequence ID" value="SDP49927.1"/>
    <property type="molecule type" value="Genomic_DNA"/>
</dbReference>
<dbReference type="PROSITE" id="PS00676">
    <property type="entry name" value="SIGMA54_INTERACT_2"/>
    <property type="match status" value="1"/>
</dbReference>
<dbReference type="InterPro" id="IPR000014">
    <property type="entry name" value="PAS"/>
</dbReference>
<evidence type="ECO:0000256" key="6">
    <source>
        <dbReference type="ARBA" id="ARBA00023163"/>
    </source>
</evidence>
<evidence type="ECO:0000256" key="7">
    <source>
        <dbReference type="ARBA" id="ARBA00029500"/>
    </source>
</evidence>
<evidence type="ECO:0000259" key="9">
    <source>
        <dbReference type="PROSITE" id="PS50045"/>
    </source>
</evidence>
<feature type="domain" description="PAS" evidence="10">
    <location>
        <begin position="238"/>
        <end position="289"/>
    </location>
</feature>
<dbReference type="STRING" id="91360.SAMN05660330_02966"/>
<accession>A0A1H0T7A8</accession>
<dbReference type="InterPro" id="IPR058031">
    <property type="entry name" value="AAA_lid_NorR"/>
</dbReference>
<dbReference type="SMART" id="SM00382">
    <property type="entry name" value="AAA"/>
    <property type="match status" value="1"/>
</dbReference>
<keyword evidence="4" id="KW-0805">Transcription regulation</keyword>
<evidence type="ECO:0000256" key="3">
    <source>
        <dbReference type="ARBA" id="ARBA00022840"/>
    </source>
</evidence>
<evidence type="ECO:0000259" key="11">
    <source>
        <dbReference type="PROSITE" id="PS50113"/>
    </source>
</evidence>
<dbReference type="NCBIfam" id="TIGR00229">
    <property type="entry name" value="sensory_box"/>
    <property type="match status" value="2"/>
</dbReference>
<keyword evidence="1" id="KW-0547">Nucleotide-binding</keyword>
<dbReference type="InterPro" id="IPR025944">
    <property type="entry name" value="Sigma_54_int_dom_CS"/>
</dbReference>
<name>A0A1H0T7A8_9BACT</name>
<evidence type="ECO:0000313" key="12">
    <source>
        <dbReference type="EMBL" id="SDP49927.1"/>
    </source>
</evidence>
<dbReference type="Gene3D" id="1.10.10.60">
    <property type="entry name" value="Homeodomain-like"/>
    <property type="match status" value="1"/>
</dbReference>
<protein>
    <recommendedName>
        <fullName evidence="7">HTH-type transcriptional regulatory protein TyrR</fullName>
    </recommendedName>
</protein>
<evidence type="ECO:0000256" key="8">
    <source>
        <dbReference type="SAM" id="Coils"/>
    </source>
</evidence>
<dbReference type="InterPro" id="IPR035965">
    <property type="entry name" value="PAS-like_dom_sf"/>
</dbReference>
<dbReference type="PROSITE" id="PS50045">
    <property type="entry name" value="SIGMA54_INTERACT_4"/>
    <property type="match status" value="1"/>
</dbReference>
<evidence type="ECO:0000259" key="10">
    <source>
        <dbReference type="PROSITE" id="PS50112"/>
    </source>
</evidence>
<reference evidence="12 13" key="1">
    <citation type="submission" date="2016-10" db="EMBL/GenBank/DDBJ databases">
        <authorList>
            <person name="de Groot N.N."/>
        </authorList>
    </citation>
    <scope>NUCLEOTIDE SEQUENCE [LARGE SCALE GENOMIC DNA]</scope>
    <source>
        <strain evidence="12 13">DSM 12130</strain>
    </source>
</reference>
<dbReference type="GO" id="GO:0006355">
    <property type="term" value="P:regulation of DNA-templated transcription"/>
    <property type="evidence" value="ECO:0007669"/>
    <property type="project" value="InterPro"/>
</dbReference>
<evidence type="ECO:0000256" key="4">
    <source>
        <dbReference type="ARBA" id="ARBA00023015"/>
    </source>
</evidence>
<keyword evidence="6" id="KW-0804">Transcription</keyword>
<keyword evidence="2" id="KW-0058">Aromatic hydrocarbons catabolism</keyword>
<dbReference type="InterPro" id="IPR000700">
    <property type="entry name" value="PAS-assoc_C"/>
</dbReference>
<keyword evidence="8" id="KW-0175">Coiled coil</keyword>
<dbReference type="Pfam" id="PF25601">
    <property type="entry name" value="AAA_lid_14"/>
    <property type="match status" value="1"/>
</dbReference>
<dbReference type="Gene3D" id="3.40.50.300">
    <property type="entry name" value="P-loop containing nucleotide triphosphate hydrolases"/>
    <property type="match status" value="1"/>
</dbReference>
<organism evidence="12 13">
    <name type="scientific">Desulforhopalus singaporensis</name>
    <dbReference type="NCBI Taxonomy" id="91360"/>
    <lineage>
        <taxon>Bacteria</taxon>
        <taxon>Pseudomonadati</taxon>
        <taxon>Thermodesulfobacteriota</taxon>
        <taxon>Desulfobulbia</taxon>
        <taxon>Desulfobulbales</taxon>
        <taxon>Desulfocapsaceae</taxon>
        <taxon>Desulforhopalus</taxon>
    </lineage>
</organism>